<evidence type="ECO:0000256" key="1">
    <source>
        <dbReference type="PROSITE-ProRule" id="PRU00259"/>
    </source>
</evidence>
<evidence type="ECO:0000313" key="3">
    <source>
        <dbReference type="Proteomes" id="UP001363151"/>
    </source>
</evidence>
<evidence type="ECO:0008006" key="4">
    <source>
        <dbReference type="Google" id="ProtNLM"/>
    </source>
</evidence>
<dbReference type="PANTHER" id="PTHR23315:SF7">
    <property type="entry name" value="U-BOX DOMAIN-CONTAINING PROTEIN 4"/>
    <property type="match status" value="1"/>
</dbReference>
<dbReference type="InterPro" id="IPR016024">
    <property type="entry name" value="ARM-type_fold"/>
</dbReference>
<dbReference type="Proteomes" id="UP001363151">
    <property type="component" value="Unassembled WGS sequence"/>
</dbReference>
<comment type="caution">
    <text evidence="2">The sequence shown here is derived from an EMBL/GenBank/DDBJ whole genome shotgun (WGS) entry which is preliminary data.</text>
</comment>
<keyword evidence="3" id="KW-1185">Reference proteome</keyword>
<dbReference type="EMBL" id="JBBJCI010000146">
    <property type="protein sequence ID" value="KAK7242257.1"/>
    <property type="molecule type" value="Genomic_DNA"/>
</dbReference>
<accession>A0ABR1G228</accession>
<dbReference type="InterPro" id="IPR000225">
    <property type="entry name" value="Armadillo"/>
</dbReference>
<feature type="repeat" description="ARM" evidence="1">
    <location>
        <begin position="186"/>
        <end position="229"/>
    </location>
</feature>
<dbReference type="SUPFAM" id="SSF48371">
    <property type="entry name" value="ARM repeat"/>
    <property type="match status" value="2"/>
</dbReference>
<protein>
    <recommendedName>
        <fullName evidence="4">Armadillo repeat-containing domain-containing protein</fullName>
    </recommendedName>
</protein>
<sequence length="332" mass="35133">MAELIARHVRALRGWGDRRYRSKRNAARALRELSFDDDNHDLIAEAGGIPVLIDFLRDESFITDVQITKCKSHVMFTLSNLACTDAYKILIVEARAALIDLLRDGGEVATQAARALGNLERDAGAIKDLPRPRCAGAAAHRGFVEAREALVELQGAANGFAQHAALALGNLAFGNDTCAALIAEAGAIPALVDILRGGVTSDAKWEAALSLGNLACRDDNRVRIAEAGGVPVLLGLLRDGSAEVKPDVAYSLENLALGNDANAVAIARSVGPGALVELARRGRVTVGELSVVRDAGDHAKREAALCVAALDGVLGRVPDVVRAIIESYLWRS</sequence>
<name>A0ABR1G228_AURAN</name>
<dbReference type="PROSITE" id="PS50176">
    <property type="entry name" value="ARM_REPEAT"/>
    <property type="match status" value="1"/>
</dbReference>
<gene>
    <name evidence="2" type="ORF">SO694_00013463</name>
</gene>
<dbReference type="Gene3D" id="1.25.10.10">
    <property type="entry name" value="Leucine-rich Repeat Variant"/>
    <property type="match status" value="2"/>
</dbReference>
<reference evidence="2 3" key="1">
    <citation type="submission" date="2024-03" db="EMBL/GenBank/DDBJ databases">
        <title>Aureococcus anophagefferens CCMP1851 and Kratosvirus quantuckense: Draft genome of a second virus-susceptible host strain in the model system.</title>
        <authorList>
            <person name="Chase E."/>
            <person name="Truchon A.R."/>
            <person name="Schepens W."/>
            <person name="Wilhelm S.W."/>
        </authorList>
    </citation>
    <scope>NUCLEOTIDE SEQUENCE [LARGE SCALE GENOMIC DNA]</scope>
    <source>
        <strain evidence="2 3">CCMP1851</strain>
    </source>
</reference>
<dbReference type="PANTHER" id="PTHR23315">
    <property type="entry name" value="U BOX DOMAIN-CONTAINING"/>
    <property type="match status" value="1"/>
</dbReference>
<dbReference type="InterPro" id="IPR011989">
    <property type="entry name" value="ARM-like"/>
</dbReference>
<proteinExistence type="predicted"/>
<dbReference type="SMART" id="SM00185">
    <property type="entry name" value="ARM"/>
    <property type="match status" value="5"/>
</dbReference>
<evidence type="ECO:0000313" key="2">
    <source>
        <dbReference type="EMBL" id="KAK7242257.1"/>
    </source>
</evidence>
<organism evidence="2 3">
    <name type="scientific">Aureococcus anophagefferens</name>
    <name type="common">Harmful bloom alga</name>
    <dbReference type="NCBI Taxonomy" id="44056"/>
    <lineage>
        <taxon>Eukaryota</taxon>
        <taxon>Sar</taxon>
        <taxon>Stramenopiles</taxon>
        <taxon>Ochrophyta</taxon>
        <taxon>Pelagophyceae</taxon>
        <taxon>Pelagomonadales</taxon>
        <taxon>Pelagomonadaceae</taxon>
        <taxon>Aureococcus</taxon>
    </lineage>
</organism>